<dbReference type="InterPro" id="IPR020846">
    <property type="entry name" value="MFS_dom"/>
</dbReference>
<dbReference type="Gene3D" id="1.20.1720.10">
    <property type="entry name" value="Multidrug resistance protein D"/>
    <property type="match status" value="1"/>
</dbReference>
<feature type="transmembrane region" description="Helical" evidence="7">
    <location>
        <begin position="307"/>
        <end position="330"/>
    </location>
</feature>
<feature type="transmembrane region" description="Helical" evidence="7">
    <location>
        <begin position="87"/>
        <end position="107"/>
    </location>
</feature>
<protein>
    <submittedName>
        <fullName evidence="9">EmrB/QacA subfamily drug resistance transporter</fullName>
    </submittedName>
</protein>
<evidence type="ECO:0000256" key="7">
    <source>
        <dbReference type="SAM" id="Phobius"/>
    </source>
</evidence>
<dbReference type="InterPro" id="IPR036259">
    <property type="entry name" value="MFS_trans_sf"/>
</dbReference>
<feature type="transmembrane region" description="Helical" evidence="7">
    <location>
        <begin position="179"/>
        <end position="197"/>
    </location>
</feature>
<gene>
    <name evidence="9" type="ORF">FB471_5228</name>
</gene>
<dbReference type="EMBL" id="VFML01000001">
    <property type="protein sequence ID" value="TQJ05399.1"/>
    <property type="molecule type" value="Genomic_DNA"/>
</dbReference>
<feature type="transmembrane region" description="Helical" evidence="7">
    <location>
        <begin position="234"/>
        <end position="256"/>
    </location>
</feature>
<feature type="transmembrane region" description="Helical" evidence="7">
    <location>
        <begin position="277"/>
        <end position="301"/>
    </location>
</feature>
<comment type="caution">
    <text evidence="9">The sequence shown here is derived from an EMBL/GenBank/DDBJ whole genome shotgun (WGS) entry which is preliminary data.</text>
</comment>
<dbReference type="GO" id="GO:0005886">
    <property type="term" value="C:plasma membrane"/>
    <property type="evidence" value="ECO:0007669"/>
    <property type="project" value="UniProtKB-SubCell"/>
</dbReference>
<sequence>MTVLTTGAPAPDREQARRRWLTLAALGLAQLLVVIDMTVVTIALPSAQRDLGMSDTARQWTITAYTVAFGGLLLLGGRLADRLGRRTTLLVGMAGFALASAAGGAAGSTELLIAARAGQGVFAALLAPSTMSLLTLTFTEPRERARAFGVFGAIMMSGAALGLVAGGALAEYLDWRWCLYINLPIAAIAFVTAWVLVPGVSGHRETRLDWASAVLGGGGIVALVYGLAEAGEYGWGSASVLGPLVLAVVLLVAFTFRQRRAAHPLLPLGVVAHRSRAAAFLTVGLAAFGMFGMFLFLTFQFQAIMGYGPLVAGLAFLPLVGANILVATQLSGRLLPRTGPRPLLAGGLLLLAIGLLLLTRLTPDSSYLGLVLPAEVALGCGAGLAMPTVLNTATSGVAASETGAASAFITTSQQVGASLGTATLNAIAAAATGAVTGSGSPAAATVHGYAVASGWGAAVLVAAALGVALLAGRTRGN</sequence>
<dbReference type="PANTHER" id="PTHR42718:SF46">
    <property type="entry name" value="BLR6921 PROTEIN"/>
    <property type="match status" value="1"/>
</dbReference>
<dbReference type="Pfam" id="PF07690">
    <property type="entry name" value="MFS_1"/>
    <property type="match status" value="1"/>
</dbReference>
<dbReference type="InterPro" id="IPR011701">
    <property type="entry name" value="MFS"/>
</dbReference>
<dbReference type="SUPFAM" id="SSF103473">
    <property type="entry name" value="MFS general substrate transporter"/>
    <property type="match status" value="2"/>
</dbReference>
<dbReference type="Proteomes" id="UP000320876">
    <property type="component" value="Unassembled WGS sequence"/>
</dbReference>
<feature type="transmembrane region" description="Helical" evidence="7">
    <location>
        <begin position="20"/>
        <end position="45"/>
    </location>
</feature>
<keyword evidence="4 7" id="KW-0812">Transmembrane</keyword>
<feature type="transmembrane region" description="Helical" evidence="7">
    <location>
        <begin position="449"/>
        <end position="471"/>
    </location>
</feature>
<evidence type="ECO:0000313" key="9">
    <source>
        <dbReference type="EMBL" id="TQJ05399.1"/>
    </source>
</evidence>
<feature type="transmembrane region" description="Helical" evidence="7">
    <location>
        <begin position="209"/>
        <end position="228"/>
    </location>
</feature>
<dbReference type="InterPro" id="IPR005829">
    <property type="entry name" value="Sugar_transporter_CS"/>
</dbReference>
<dbReference type="InterPro" id="IPR004638">
    <property type="entry name" value="EmrB-like"/>
</dbReference>
<dbReference type="PROSITE" id="PS50850">
    <property type="entry name" value="MFS"/>
    <property type="match status" value="1"/>
</dbReference>
<evidence type="ECO:0000313" key="10">
    <source>
        <dbReference type="Proteomes" id="UP000320876"/>
    </source>
</evidence>
<keyword evidence="10" id="KW-1185">Reference proteome</keyword>
<evidence type="ECO:0000256" key="5">
    <source>
        <dbReference type="ARBA" id="ARBA00022989"/>
    </source>
</evidence>
<dbReference type="NCBIfam" id="TIGR00711">
    <property type="entry name" value="efflux_EmrB"/>
    <property type="match status" value="1"/>
</dbReference>
<dbReference type="PROSITE" id="PS00216">
    <property type="entry name" value="SUGAR_TRANSPORT_1"/>
    <property type="match status" value="1"/>
</dbReference>
<organism evidence="9 10">
    <name type="scientific">Amycolatopsis cihanbeyliensis</name>
    <dbReference type="NCBI Taxonomy" id="1128664"/>
    <lineage>
        <taxon>Bacteria</taxon>
        <taxon>Bacillati</taxon>
        <taxon>Actinomycetota</taxon>
        <taxon>Actinomycetes</taxon>
        <taxon>Pseudonocardiales</taxon>
        <taxon>Pseudonocardiaceae</taxon>
        <taxon>Amycolatopsis</taxon>
    </lineage>
</organism>
<evidence type="ECO:0000256" key="2">
    <source>
        <dbReference type="ARBA" id="ARBA00022448"/>
    </source>
</evidence>
<evidence type="ECO:0000256" key="4">
    <source>
        <dbReference type="ARBA" id="ARBA00022692"/>
    </source>
</evidence>
<feature type="domain" description="Major facilitator superfamily (MFS) profile" evidence="8">
    <location>
        <begin position="22"/>
        <end position="475"/>
    </location>
</feature>
<keyword evidence="5 7" id="KW-1133">Transmembrane helix</keyword>
<accession>A0A542DQL8</accession>
<comment type="subcellular location">
    <subcellularLocation>
        <location evidence="1">Cell membrane</location>
        <topology evidence="1">Multi-pass membrane protein</topology>
    </subcellularLocation>
</comment>
<dbReference type="Gene3D" id="1.20.1250.20">
    <property type="entry name" value="MFS general substrate transporter like domains"/>
    <property type="match status" value="1"/>
</dbReference>
<evidence type="ECO:0000256" key="3">
    <source>
        <dbReference type="ARBA" id="ARBA00022475"/>
    </source>
</evidence>
<dbReference type="AlphaFoldDB" id="A0A542DQL8"/>
<evidence type="ECO:0000256" key="1">
    <source>
        <dbReference type="ARBA" id="ARBA00004651"/>
    </source>
</evidence>
<feature type="transmembrane region" description="Helical" evidence="7">
    <location>
        <begin position="57"/>
        <end position="75"/>
    </location>
</feature>
<dbReference type="CDD" id="cd17321">
    <property type="entry name" value="MFS_MMR_MDR_like"/>
    <property type="match status" value="1"/>
</dbReference>
<evidence type="ECO:0000259" key="8">
    <source>
        <dbReference type="PROSITE" id="PS50850"/>
    </source>
</evidence>
<feature type="transmembrane region" description="Helical" evidence="7">
    <location>
        <begin position="113"/>
        <end position="136"/>
    </location>
</feature>
<keyword evidence="3" id="KW-1003">Cell membrane</keyword>
<proteinExistence type="predicted"/>
<keyword evidence="6 7" id="KW-0472">Membrane</keyword>
<reference evidence="9 10" key="1">
    <citation type="submission" date="2019-06" db="EMBL/GenBank/DDBJ databases">
        <title>Sequencing the genomes of 1000 actinobacteria strains.</title>
        <authorList>
            <person name="Klenk H.-P."/>
        </authorList>
    </citation>
    <scope>NUCLEOTIDE SEQUENCE [LARGE SCALE GENOMIC DNA]</scope>
    <source>
        <strain evidence="9 10">DSM 45679</strain>
    </source>
</reference>
<keyword evidence="2" id="KW-0813">Transport</keyword>
<feature type="transmembrane region" description="Helical" evidence="7">
    <location>
        <begin position="342"/>
        <end position="361"/>
    </location>
</feature>
<name>A0A542DQL8_AMYCI</name>
<evidence type="ECO:0000256" key="6">
    <source>
        <dbReference type="ARBA" id="ARBA00023136"/>
    </source>
</evidence>
<feature type="transmembrane region" description="Helical" evidence="7">
    <location>
        <begin position="148"/>
        <end position="173"/>
    </location>
</feature>
<dbReference type="PANTHER" id="PTHR42718">
    <property type="entry name" value="MAJOR FACILITATOR SUPERFAMILY MULTIDRUG TRANSPORTER MFSC"/>
    <property type="match status" value="1"/>
</dbReference>
<dbReference type="GO" id="GO:0022857">
    <property type="term" value="F:transmembrane transporter activity"/>
    <property type="evidence" value="ECO:0007669"/>
    <property type="project" value="InterPro"/>
</dbReference>